<dbReference type="Proteomes" id="UP000265520">
    <property type="component" value="Unassembled WGS sequence"/>
</dbReference>
<gene>
    <name evidence="2" type="ORF">A2U01_0099724</name>
</gene>
<proteinExistence type="predicted"/>
<evidence type="ECO:0000256" key="1">
    <source>
        <dbReference type="SAM" id="MobiDB-lite"/>
    </source>
</evidence>
<dbReference type="AlphaFoldDB" id="A0A392UQY9"/>
<dbReference type="EMBL" id="LXQA010951267">
    <property type="protein sequence ID" value="MCI78454.1"/>
    <property type="molecule type" value="Genomic_DNA"/>
</dbReference>
<name>A0A392UQY9_9FABA</name>
<keyword evidence="3" id="KW-1185">Reference proteome</keyword>
<sequence>RPREDDLGDTDTSRKSRRVDDIKDPHNSLGVGLHKLMPGVPVAKFVHPPAFSHGQLFDKETQMTIPTTDEAILADM</sequence>
<feature type="non-terminal residue" evidence="2">
    <location>
        <position position="1"/>
    </location>
</feature>
<comment type="caution">
    <text evidence="2">The sequence shown here is derived from an EMBL/GenBank/DDBJ whole genome shotgun (WGS) entry which is preliminary data.</text>
</comment>
<evidence type="ECO:0000313" key="2">
    <source>
        <dbReference type="EMBL" id="MCI78454.1"/>
    </source>
</evidence>
<organism evidence="2 3">
    <name type="scientific">Trifolium medium</name>
    <dbReference type="NCBI Taxonomy" id="97028"/>
    <lineage>
        <taxon>Eukaryota</taxon>
        <taxon>Viridiplantae</taxon>
        <taxon>Streptophyta</taxon>
        <taxon>Embryophyta</taxon>
        <taxon>Tracheophyta</taxon>
        <taxon>Spermatophyta</taxon>
        <taxon>Magnoliopsida</taxon>
        <taxon>eudicotyledons</taxon>
        <taxon>Gunneridae</taxon>
        <taxon>Pentapetalae</taxon>
        <taxon>rosids</taxon>
        <taxon>fabids</taxon>
        <taxon>Fabales</taxon>
        <taxon>Fabaceae</taxon>
        <taxon>Papilionoideae</taxon>
        <taxon>50 kb inversion clade</taxon>
        <taxon>NPAAA clade</taxon>
        <taxon>Hologalegina</taxon>
        <taxon>IRL clade</taxon>
        <taxon>Trifolieae</taxon>
        <taxon>Trifolium</taxon>
    </lineage>
</organism>
<feature type="non-terminal residue" evidence="2">
    <location>
        <position position="76"/>
    </location>
</feature>
<reference evidence="2 3" key="1">
    <citation type="journal article" date="2018" name="Front. Plant Sci.">
        <title>Red Clover (Trifolium pratense) and Zigzag Clover (T. medium) - A Picture of Genomic Similarities and Differences.</title>
        <authorList>
            <person name="Dluhosova J."/>
            <person name="Istvanek J."/>
            <person name="Nedelnik J."/>
            <person name="Repkova J."/>
        </authorList>
    </citation>
    <scope>NUCLEOTIDE SEQUENCE [LARGE SCALE GENOMIC DNA]</scope>
    <source>
        <strain evidence="3">cv. 10/8</strain>
        <tissue evidence="2">Leaf</tissue>
    </source>
</reference>
<accession>A0A392UQY9</accession>
<feature type="compositionally biased region" description="Basic and acidic residues" evidence="1">
    <location>
        <begin position="1"/>
        <end position="26"/>
    </location>
</feature>
<protein>
    <submittedName>
        <fullName evidence="2">Uncharacterized protein</fullName>
    </submittedName>
</protein>
<evidence type="ECO:0000313" key="3">
    <source>
        <dbReference type="Proteomes" id="UP000265520"/>
    </source>
</evidence>
<feature type="region of interest" description="Disordered" evidence="1">
    <location>
        <begin position="1"/>
        <end position="28"/>
    </location>
</feature>